<protein>
    <recommendedName>
        <fullName evidence="5">Transmembrane protein</fullName>
    </recommendedName>
</protein>
<evidence type="ECO:0000313" key="3">
    <source>
        <dbReference type="EMBL" id="QRW17928.1"/>
    </source>
</evidence>
<gene>
    <name evidence="3" type="ORF">RhiXN_02852</name>
</gene>
<feature type="region of interest" description="Disordered" evidence="1">
    <location>
        <begin position="283"/>
        <end position="341"/>
    </location>
</feature>
<feature type="region of interest" description="Disordered" evidence="1">
    <location>
        <begin position="1"/>
        <end position="28"/>
    </location>
</feature>
<dbReference type="EMBL" id="CP059660">
    <property type="protein sequence ID" value="QRW17928.1"/>
    <property type="molecule type" value="Genomic_DNA"/>
</dbReference>
<dbReference type="AlphaFoldDB" id="A0A8H8NSF2"/>
<evidence type="ECO:0008006" key="5">
    <source>
        <dbReference type="Google" id="ProtNLM"/>
    </source>
</evidence>
<keyword evidence="2" id="KW-1133">Transmembrane helix</keyword>
<organism evidence="3 4">
    <name type="scientific">Rhizoctonia solani</name>
    <dbReference type="NCBI Taxonomy" id="456999"/>
    <lineage>
        <taxon>Eukaryota</taxon>
        <taxon>Fungi</taxon>
        <taxon>Dikarya</taxon>
        <taxon>Basidiomycota</taxon>
        <taxon>Agaricomycotina</taxon>
        <taxon>Agaricomycetes</taxon>
        <taxon>Cantharellales</taxon>
        <taxon>Ceratobasidiaceae</taxon>
        <taxon>Rhizoctonia</taxon>
    </lineage>
</organism>
<feature type="transmembrane region" description="Helical" evidence="2">
    <location>
        <begin position="252"/>
        <end position="274"/>
    </location>
</feature>
<dbReference type="KEGG" id="rsx:RhiXN_02852"/>
<reference evidence="3" key="1">
    <citation type="submission" date="2020-05" db="EMBL/GenBank/DDBJ databases">
        <title>Evolutionary and genomic comparisons of hybrid uninucleate and nonhybrid Rhizoctonia fungi.</title>
        <authorList>
            <person name="Li C."/>
            <person name="Chen X."/>
        </authorList>
    </citation>
    <scope>NUCLEOTIDE SEQUENCE</scope>
    <source>
        <strain evidence="3">AG-1 IA</strain>
    </source>
</reference>
<dbReference type="RefSeq" id="XP_043178165.1">
    <property type="nucleotide sequence ID" value="XM_043322669.1"/>
</dbReference>
<accession>A0A8H8NSF2</accession>
<feature type="region of interest" description="Disordered" evidence="1">
    <location>
        <begin position="359"/>
        <end position="384"/>
    </location>
</feature>
<name>A0A8H8NSF2_9AGAM</name>
<feature type="compositionally biased region" description="Basic residues" evidence="1">
    <location>
        <begin position="288"/>
        <end position="305"/>
    </location>
</feature>
<keyword evidence="2" id="KW-0812">Transmembrane</keyword>
<proteinExistence type="predicted"/>
<sequence length="384" mass="41090">MPRDAQGREGVGGKNGLGPPSNSSSAPWQGSSRSVFCACPFLWADPRSVLHFPLTMTRRRTLLAFAVSCLGLALAQDTTVQCTYADGRQTPEASPPVSYGLSSRQSVMREVFGAFNLATVTPLANSRYHYTQPDSEGEINDCNCSVVSYNLMAACTWCQLGLDNKWINETLWRSNCPSYNARGLSIDTADLTIPEWAKIPVDGGMWRPNIASLAATPPTVTPTLAPATFTPQSTADSHSNYNKAKDSNAGPIAGGVVGAALIVVLFAALFIFFIRRSKRRAEIEARLRSSRRSSRSRSSRPRSSHHSNQPTAQTKPSPSPLGKSAELATPNMPTAPEMAYHPRCNHGIASLAGVSASPRASVSTAVDEGGRTPPMAAKSADHMV</sequence>
<evidence type="ECO:0000256" key="2">
    <source>
        <dbReference type="SAM" id="Phobius"/>
    </source>
</evidence>
<keyword evidence="2" id="KW-0472">Membrane</keyword>
<dbReference type="CDD" id="cd12087">
    <property type="entry name" value="TM_EGFR-like"/>
    <property type="match status" value="1"/>
</dbReference>
<evidence type="ECO:0000313" key="4">
    <source>
        <dbReference type="Proteomes" id="UP000650533"/>
    </source>
</evidence>
<evidence type="ECO:0000256" key="1">
    <source>
        <dbReference type="SAM" id="MobiDB-lite"/>
    </source>
</evidence>
<dbReference type="Proteomes" id="UP000650533">
    <property type="component" value="Chromosome 3"/>
</dbReference>
<dbReference type="GeneID" id="67025132"/>